<evidence type="ECO:0008006" key="3">
    <source>
        <dbReference type="Google" id="ProtNLM"/>
    </source>
</evidence>
<dbReference type="Proteomes" id="UP000030184">
    <property type="component" value="Unassembled WGS sequence"/>
</dbReference>
<dbReference type="EMBL" id="BBNY01000088">
    <property type="protein sequence ID" value="GAL90791.1"/>
    <property type="molecule type" value="Genomic_DNA"/>
</dbReference>
<evidence type="ECO:0000313" key="1">
    <source>
        <dbReference type="EMBL" id="GAL90791.1"/>
    </source>
</evidence>
<proteinExistence type="predicted"/>
<keyword evidence="2" id="KW-1185">Reference proteome</keyword>
<organism evidence="1 2">
    <name type="scientific">Jejuia pallidilutea</name>
    <dbReference type="NCBI Taxonomy" id="504487"/>
    <lineage>
        <taxon>Bacteria</taxon>
        <taxon>Pseudomonadati</taxon>
        <taxon>Bacteroidota</taxon>
        <taxon>Flavobacteriia</taxon>
        <taxon>Flavobacteriales</taxon>
        <taxon>Flavobacteriaceae</taxon>
        <taxon>Jejuia</taxon>
    </lineage>
</organism>
<dbReference type="AlphaFoldDB" id="A0A098LV58"/>
<dbReference type="RefSeq" id="WP_045372683.1">
    <property type="nucleotide sequence ID" value="NZ_BBNY01000088.1"/>
</dbReference>
<comment type="caution">
    <text evidence="1">The sequence shown here is derived from an EMBL/GenBank/DDBJ whole genome shotgun (WGS) entry which is preliminary data.</text>
</comment>
<reference evidence="2" key="1">
    <citation type="journal article" date="2014" name="Genome Announc.">
        <title>Draft Genome Sequence of Marine Flavobacterium Jejuia pallidilutea Strain 11shimoA1 and Pigmentation Mutants.</title>
        <authorList>
            <person name="Takatani N."/>
            <person name="Nakanishi M."/>
            <person name="Meirelles P."/>
            <person name="Mino S."/>
            <person name="Suda W."/>
            <person name="Oshima K."/>
            <person name="Hattori M."/>
            <person name="Ohkuma M."/>
            <person name="Hosokawa M."/>
            <person name="Miyashita K."/>
            <person name="Thompson F.L."/>
            <person name="Niwa A."/>
            <person name="Sawabe T."/>
            <person name="Sawabe T."/>
        </authorList>
    </citation>
    <scope>NUCLEOTIDE SEQUENCE [LARGE SCALE GENOMIC DNA]</scope>
    <source>
        <strain evidence="2">JCM 19538</strain>
    </source>
</reference>
<gene>
    <name evidence="1" type="ORF">JCM19538_1101</name>
</gene>
<dbReference type="OrthoDB" id="1434680at2"/>
<protein>
    <recommendedName>
        <fullName evidence="3">Lipoprotein</fullName>
    </recommendedName>
</protein>
<sequence length="310" mass="35586">MKKILCLISVLLVLACANDDDDVDVEIALSDPPKNKIILLIDGTEFSENIVNSSAFYSCNESLSISFSSKKNGVTSELLSIVLTKDGQIKYAHFVDKSFNYNKTYRTADFFPSTTLNIEDFEFKEEETLMFKINGTLLEETDNYLKTPKELQINAQIEINEFGKSICSYNKDFIRLNDNIYFTDISKISQNTSTNPSVRYNSNSLNGFNISFKNFNTSFKDIPIGSYNFNTNSVEEKIEFRKYIGIPKAFSTYIYLPSDWRLYESSGNFSIEEKVIIDNKMVIKGKINFSAFYNDTLEYNFKDADFQIIE</sequence>
<name>A0A098LV58_9FLAO</name>
<evidence type="ECO:0000313" key="2">
    <source>
        <dbReference type="Proteomes" id="UP000030184"/>
    </source>
</evidence>
<accession>A0A098LV58</accession>
<dbReference type="PROSITE" id="PS51257">
    <property type="entry name" value="PROKAR_LIPOPROTEIN"/>
    <property type="match status" value="1"/>
</dbReference>